<protein>
    <submittedName>
        <fullName evidence="2">Est1 DNA/RNA binding domain</fullName>
    </submittedName>
</protein>
<dbReference type="InterPro" id="IPR011990">
    <property type="entry name" value="TPR-like_helical_dom_sf"/>
</dbReference>
<feature type="domain" description="DNA/RNA-binding" evidence="1">
    <location>
        <begin position="212"/>
        <end position="266"/>
    </location>
</feature>
<dbReference type="GO" id="GO:0005697">
    <property type="term" value="C:telomerase holoenzyme complex"/>
    <property type="evidence" value="ECO:0007669"/>
    <property type="project" value="TreeGrafter"/>
</dbReference>
<proteinExistence type="predicted"/>
<dbReference type="GO" id="GO:0042162">
    <property type="term" value="F:telomeric DNA binding"/>
    <property type="evidence" value="ECO:0007669"/>
    <property type="project" value="TreeGrafter"/>
</dbReference>
<dbReference type="SUPFAM" id="SSF48452">
    <property type="entry name" value="TPR-like"/>
    <property type="match status" value="1"/>
</dbReference>
<evidence type="ECO:0000313" key="2">
    <source>
        <dbReference type="EMBL" id="KAG9396914.1"/>
    </source>
</evidence>
<name>A0A8J6BAX1_9EUKA</name>
<dbReference type="AlphaFoldDB" id="A0A8J6BAX1"/>
<gene>
    <name evidence="2" type="ORF">J8273_1968</name>
</gene>
<evidence type="ECO:0000313" key="3">
    <source>
        <dbReference type="Proteomes" id="UP000717585"/>
    </source>
</evidence>
<accession>A0A8J6BAX1</accession>
<organism evidence="2 3">
    <name type="scientific">Carpediemonas membranifera</name>
    <dbReference type="NCBI Taxonomy" id="201153"/>
    <lineage>
        <taxon>Eukaryota</taxon>
        <taxon>Metamonada</taxon>
        <taxon>Carpediemonas-like organisms</taxon>
        <taxon>Carpediemonas</taxon>
    </lineage>
</organism>
<dbReference type="PANTHER" id="PTHR15696">
    <property type="entry name" value="SMG-7 SUPPRESSOR WITH MORPHOLOGICAL EFFECT ON GENITALIA PROTEIN 7"/>
    <property type="match status" value="1"/>
</dbReference>
<comment type="caution">
    <text evidence="2">The sequence shown here is derived from an EMBL/GenBank/DDBJ whole genome shotgun (WGS) entry which is preliminary data.</text>
</comment>
<dbReference type="Gene3D" id="1.25.40.10">
    <property type="entry name" value="Tetratricopeptide repeat domain"/>
    <property type="match status" value="1"/>
</dbReference>
<evidence type="ECO:0000259" key="1">
    <source>
        <dbReference type="Pfam" id="PF10373"/>
    </source>
</evidence>
<sequence length="714" mass="76648">MMATRVSRSSLALIVTGEKNLKAAWKAAGNADLEKTMISLSKMYSDLADAFKNLILFDLSAHADISILLQRVWKNCWYRRIDVCRQRTRNGQPTAALGNIVYDGVSYFAELCLAISRQRRDLLVPPVLVAVPSDDVACPMPSQPKVPTRLDITTADLAALDSPVPPLAAVTTALVYIGDMLRYAGYPTEIVAAAYHRAARITNRCASMPQLASGAPFNQLAVLLSRTSLVEGTRYYIQAIACHVPFPMATNNMKLIFSNAIATLPSLEAAVDAHLPKKARTTQSTPRQLHLAAEKSGLDLTVLQIVRAVTVCAAAISQSRVAEAHATLDRLTASLGVLSNSDLGDLVVILTYALTLPRSPSKNAMAAHVLTVEALVDVLGAAMKGKDHCVPAVLALEMLEAHPDLLLCPRRAGDEDSGMESMLSDGCGPETAVGVITGAWRPWATRLGRCCSDRLDTWASCLPVASGTAGSVIPASLAVMANILQRLYSNLARDLIRTSKSTGVSPAVVANLTPTTMPDDLAFRTFIPLSDTLPTDSGIEVERSFELSDAESTGLYKLLTADGYTFRRFRAGVTLIAWVTVFLEALGTPPHRPWGPTETNLPALTAWAGKHGVVVDGGVVADLISRLRRRSAWHTQEDVLFDGFEPTLQDDSFDSGLELDSTAQHPDSVHAFGSETMFGSGWPDAVPEGAGVINWGYTWGPVMTTGMLDSETLG</sequence>
<keyword evidence="3" id="KW-1185">Reference proteome</keyword>
<dbReference type="InterPro" id="IPR018834">
    <property type="entry name" value="DNA/RNA-bd_Est1-type"/>
</dbReference>
<dbReference type="PANTHER" id="PTHR15696:SF0">
    <property type="entry name" value="TELOMERASE-BINDING PROTEIN EST1A"/>
    <property type="match status" value="1"/>
</dbReference>
<dbReference type="Proteomes" id="UP000717585">
    <property type="component" value="Unassembled WGS sequence"/>
</dbReference>
<dbReference type="GO" id="GO:0070034">
    <property type="term" value="F:telomerase RNA binding"/>
    <property type="evidence" value="ECO:0007669"/>
    <property type="project" value="TreeGrafter"/>
</dbReference>
<dbReference type="InterPro" id="IPR045153">
    <property type="entry name" value="Est1/Ebs1-like"/>
</dbReference>
<dbReference type="Pfam" id="PF10373">
    <property type="entry name" value="EST1_DNA_bind"/>
    <property type="match status" value="1"/>
</dbReference>
<dbReference type="GO" id="GO:0000184">
    <property type="term" value="P:nuclear-transcribed mRNA catabolic process, nonsense-mediated decay"/>
    <property type="evidence" value="ECO:0007669"/>
    <property type="project" value="TreeGrafter"/>
</dbReference>
<dbReference type="EMBL" id="JAHDYR010000005">
    <property type="protein sequence ID" value="KAG9396914.1"/>
    <property type="molecule type" value="Genomic_DNA"/>
</dbReference>
<reference evidence="2" key="1">
    <citation type="submission" date="2021-05" db="EMBL/GenBank/DDBJ databases">
        <title>A free-living protist that lacks canonical eukaryotic 1 DNA replication and segregation systems.</title>
        <authorList>
            <person name="Salas-Leiva D.E."/>
            <person name="Tromer E.C."/>
            <person name="Curtis B.A."/>
            <person name="Jerlstrom-Hultqvist J."/>
            <person name="Kolisko M."/>
            <person name="Yi Z."/>
            <person name="Salas-Leiva J.S."/>
            <person name="Gallot-Lavallee L."/>
            <person name="Kops G.J.P.L."/>
            <person name="Archibald J.M."/>
            <person name="Simpson A.G.B."/>
            <person name="Roger A.J."/>
        </authorList>
    </citation>
    <scope>NUCLEOTIDE SEQUENCE</scope>
    <source>
        <strain evidence="2">BICM</strain>
    </source>
</reference>